<dbReference type="EMBL" id="LBWQ01000024">
    <property type="protein sequence ID" value="KKR13108.1"/>
    <property type="molecule type" value="Genomic_DNA"/>
</dbReference>
<accession>A0A0G0NCB8</accession>
<feature type="non-terminal residue" evidence="1">
    <location>
        <position position="108"/>
    </location>
</feature>
<evidence type="ECO:0000313" key="2">
    <source>
        <dbReference type="Proteomes" id="UP000034690"/>
    </source>
</evidence>
<name>A0A0G0NCB8_9BACT</name>
<gene>
    <name evidence="1" type="ORF">UT40_C0024G0001</name>
</gene>
<dbReference type="AlphaFoldDB" id="A0A0G0NCB8"/>
<reference evidence="1 2" key="1">
    <citation type="journal article" date="2015" name="Nature">
        <title>rRNA introns, odd ribosomes, and small enigmatic genomes across a large radiation of phyla.</title>
        <authorList>
            <person name="Brown C.T."/>
            <person name="Hug L.A."/>
            <person name="Thomas B.C."/>
            <person name="Sharon I."/>
            <person name="Castelle C.J."/>
            <person name="Singh A."/>
            <person name="Wilkins M.J."/>
            <person name="Williams K.H."/>
            <person name="Banfield J.F."/>
        </authorList>
    </citation>
    <scope>NUCLEOTIDE SEQUENCE [LARGE SCALE GENOMIC DNA]</scope>
</reference>
<sequence>MNWRILEERINNAIDVREGGELKKSRPLFESILKDVNILLQKDSSKELKNIYTTAMGQYVIQYRLEAGQFYKSALDLGRELYKYDKMNKIGNSLSIRAVSNTLINIGS</sequence>
<organism evidence="1 2">
    <name type="scientific">Candidatus Woesebacteria bacterium GW2011_GWA1_39_21b</name>
    <dbReference type="NCBI Taxonomy" id="1618551"/>
    <lineage>
        <taxon>Bacteria</taxon>
        <taxon>Candidatus Woeseibacteriota</taxon>
    </lineage>
</organism>
<dbReference type="Proteomes" id="UP000034690">
    <property type="component" value="Unassembled WGS sequence"/>
</dbReference>
<proteinExistence type="predicted"/>
<comment type="caution">
    <text evidence="1">The sequence shown here is derived from an EMBL/GenBank/DDBJ whole genome shotgun (WGS) entry which is preliminary data.</text>
</comment>
<protein>
    <submittedName>
        <fullName evidence="1">Uncharacterized protein</fullName>
    </submittedName>
</protein>
<evidence type="ECO:0000313" key="1">
    <source>
        <dbReference type="EMBL" id="KKR13108.1"/>
    </source>
</evidence>